<protein>
    <recommendedName>
        <fullName evidence="4">EGF-like domain-containing protein</fullName>
    </recommendedName>
</protein>
<name>A0A024FYT5_9STRA</name>
<evidence type="ECO:0000256" key="1">
    <source>
        <dbReference type="SAM" id="SignalP"/>
    </source>
</evidence>
<dbReference type="OrthoDB" id="191057at2759"/>
<dbReference type="EMBL" id="CAIX01000001">
    <property type="protein sequence ID" value="CCI39224.1"/>
    <property type="molecule type" value="Genomic_DNA"/>
</dbReference>
<dbReference type="NCBIfam" id="TIGR04534">
    <property type="entry name" value="ELWxxDGT_rpt"/>
    <property type="match status" value="1"/>
</dbReference>
<sequence length="6261" mass="704135">MRFLKALLPCFFVLHNVRDAKEQIVNETAIEVLLNPLDIGDEGETLYSQIDHFSELMISSSCGFIHITEKKALPSSMIFECNCFMGGCRQIIALTIKNETKEILRSIWYDGRYCNSDLITVSKKEGRYIAPEKSPLSDTICRDVGSNLNENDTTLHVRRIEFPHKQNSVVISFKSEKLSLVANTCSALPEIRLSILECPTFSSDANFRNEISVTLTLSVLSGNLQLSFQTATFHSIYVQQANEAFLDAGSKELFILDDMTSNTFSLRGQIDDMNEFLQENAIQYCHRSQKFKNGVAPLADTIIVACQIKDSERADEKPSTVNRSISVQILDPITLLPKDCVSKNCKTTLFQIQAQRVVPFPISYESAMIAPDNNKIVTLAIALFGSNKTWIKVNSTLPNIINESSNPLSTFDAQRGVAVRHRYVNETSLGNMLDPKMMGKVTEQFYEKILLRGTEKEMADALESIEIFSIQMCKPSVETLAIREFVEGSTTSQVLLEENIIVLPWFYFSNEADMNPSAIIAYALDTNVTKSIKELYGPRFADVIHQNVPENCDIDLEIHISCTSGYLMHHSVPTSVPIEVVTLTAFSSSNITVVGKYPDVLNVLSSIMFVAKNIENDSLATHRIQSFKLQTRRRTFDSDTHILRVKSNNESISGQYILGLHVPNGLMRERSAHKNNDGDCVSGAIYLSDPLTTVRQKILNMICVLRPSIITNATLLEKVVAVQVYSNATTDPGHLDIFDGYLNIQYHEKTTKVSLATSNEDMERAMEDFFNATVKVSKQGQRNESFFIWVITFSTGSDKIDVNMITASTSKAVFQVKCTTLKSEVEQTQANLYSITSVQFLQVRYLPDDENDNATLLAIEITFENSDDVSVFPVLKIVSHSLTPNASSISIEHTMIGATRKIMDHHATLPTICLKAMGYDAFTMVPLGDKSDRVREIIQKYLLDSIGDVYVVDLYYRHYYPDDIREMQEWQIRLAAHSSLKLSTCNVASVDHSAWSINLFSDDQSSLITSSNSADVRFKVFPRIEFAQENTFMDSIARIFILQTEHSMQCSMYSVKSAEEIHQVQIGDPCQLFWIHINATEGKIAFNDSRDNQPQHSLNVTWNLDVLSKKLADGFDYYSTGRAGYHIVAVTISCAGQHTTQMDALITTEIPVRIISPKTDDSLTIHVPFASLDLNFDQKAHIFGIQLQNPDGSYFSVNVDIWVKVGELSLRSLSAYASLETEWSPIWNLRGSIAQINKMLTNIQYRTVMCKAPISKDHFYIAAEIMPQIPTFTATASANLSVTFNRVERRISLHNVFIENCLEVFLGRSCIRKETGYILGQLNQPIPLTNLSVKAYFNTNIQTKNVSAADQHVEIRLAAREGKIACDELFPYNDKKSNNVLIEKHIDALNQLIQNCQYLPPHVPLGLNETDEIKILGQQITMNESVNQVEMSILVLPDSMNDILTVEWPQSIKDGYSLECTVGQDVLIPSLVVRVNPPSERPQRLYTVEIATDEGNITSTSSTRITHENLLIVSSTMNIDGPSTLRLTHSLSDLNQILGKLWFSAPIAPKRSYSHLKYKVWPINYPQNAVHEYLLVNLTWNNFESVVDKDDVYLTSTDQIFRASPGENVSISGGFNIPKSINISSNREVFALTLKAHHGLLTSYREHAANPSVKLHVTAPLHEIDAHLLNLHYKSLPGFTGIDQVRASIKNYNHEDLNYNTDQSDELWIAIKVATPPVKVQVDFISPNQTEFPEWLERSSTLLGPSLHLSTMIPVESLRKHHILHVYLQANFATFQPKSSDLGPDYDGIHVNTSRLPLLLQLTGTYSRLKSALRDPQVMMVPRTNFWAHEEWTTFEVKACTRFEDDQNESGTKVCSGIKTKMRLITSALVKLVRKDTSNALHMLTDASSPLSKLTYLDIVRRFSESSQIILILEVILSSGRFTWTEKFQCSNASDLLQRSEYELGSLDRDARKAVRVRSTIRCLNEFMAATHVKCENYQTAVPVSINIKVKQLAWSAIDVSSEHFVLQFDKGGGEHGLKITPKITDEAIAITYADVISLPSIINIPVPELEEDVVMNNDAPESLFRLTLLSPLHMRFDEKKLVQGLSHEFVKQNSTNLTFMGSLERLHQILHYLYLIPSQSDLKGAVQSPTPILQSYVNISLYRIEDHYSYASSVLSNQHFAVAYQVLERRLSWMLNDVEQLDRHQMIRSNGGVVSFSNIKLRGKDNAPDLQLNLIVEWLNDSLKVKRAQETATDKEHESRENSTEKLFYKSNRLVLRANRRTFDDLLHSVLLYFDCENFDQHEIYDLRLTAKLLVGNFSENDQDHATLGLSVLPDACFHGESDPMKAQTPKMHLRDMQITIKEDEDFNDFGRVIRLHFDDTNLLSQDYISSTAFQLSLSVTRGLLSLPDTICCIELRTSHISSEIVTIGALSGLRRVLQNLRYSPHKDYNGEDKLDLSLSLGQYVSRILQTEQLLILIEAENDSPTIDFRRTVNSNEVNKSHIFGIYINDPDLFHNKSLRQTSMAIVSLVLSSGSLSFQSEIWMENVILMSKSCSPGSHDQFLSITIQGSLYALNHLLKRMYYFPALSNHQTCVGEKTKLNITVNDLGHGSLQLKPKITTSVQSISHNCMPMTSMIVVEKNNRLIYDDYSDKVLMDGNLSIVGTLDDQIHSSGEIENDSRCQLEINCFYLIEAEVQELQIKEPRHYYSFVLQSYILDRVTFRKTFQLQTNLSLPGRPIFIKQVRIYVDAVAMRSDEVPGQFGNGHGLGESVESAIQMLYEDCGMEFGLIITKHSKFHPERLNKWTIVLTETTDPITSLPLPFSILRVDESVKVTLRVEQHLSAMTSEFRLKLGEEITHPIPTDATSLQLQEALEDMETVQMVHVSPRAGNLHWGITFFNYWNSFPVLEGITTDKNGQSNIFPVPTFVGAGEETLLNSGATIKTARIKKGTGHGTIFEVVVGAHPRSIIYRLATFANSVLSGSFQIGLFDSNGQELARTSEIYYNAEASIPVESDLSKSGAIKHRSLELELLTAIGNLPRILGLHNIDIEARKVVTDHHLRLSDWTITFTKCSHDFPVFKVVNTANLRGDDARAQLHILQETENLGGTFSVTIDTTSLNSPHTFSWNVEASILEEALNYEQLEDSTAKGTPKYHVRRRRHGQNGYAYGILLLSQTIPLRLNSASRIPIVDGTNLTGLGAFAQINIIDKTFQNDERELSNEYALSWTKMPQSDDEFPEFQHGAVNYRMDATSMKLKAKSPWDLIQALPRDLELQIPKYVSGGQVQLSFTLSVNYRHEEHVSTQKTSIVDLPTSLKADAFVIRKEFAQDDSLHFAMSDDNFTLAGLYVDAQSRWLEHVWVKLCVSAQKDCSKNAHWVNGTTEMINVHLRQKEFPTTFLFEQHNGGAVNLILYYENDIITTLHVQLKRRSLDVNDITVPYPTIRIQNDSKNQNLYKNDSSRILRAAFDVETTLFQYLSIDDAGCSVILDHKRYVTSDPSPTEEDASCNLKFRLRSIYGTIKITESIRDTSKFAKISEQEVLICASKSVINFILANLLTYQCCRYFEYHQYDLIYVTVSRQNNTVTKLVPLQESSSVLEVEISPIPFVPKVHLTSTELSRILYRVNKTTTYQLAEPSVTFHSGRKTTSDYIDSIKNAALQLYKFELDQSSTTEYREARILYEFFFPKISSATSDFVMHFSELNSLVIFTGYDDQHGSELWITDGNPNNTKLFIDLLPGSLSSNPTYLTAINGKVYFAAEGLDLSWTLDLDSCNGLRSVQASGEEILYIIARDPVWKPEKRYECPAGYRWITSREHFEKIILTSRKRSLEESYSSIFWNYCDWDGYKFGGAYRRYFRFSDSYINGVYQHAGRTITSPLGHDDSSFDFAGIICAKLSSGIDSTLSALGRELWVTDGSLRGTKRVRDIQSGSIGSNPKYLSLFSSIIVFQATTDEFGTELFKTDGTEAGTVVVADIWVGPRSSNPSYMTEWTTGDGRLYFAATSDYGRELWVSGVRANFHNYSSSGSKTFAGETSTYMLRDIFQGKNSSNPRYLVAATTKAGISGVFFSADDGVHGRELWVTDGTLSGTKMIVDLASRRSKGSNPAYLTLFRGEIYFQATVDEAIGVELYKTDGTSSNTRLVVNTAPGSAGSSPHCLSNIQATTRFGDTEERLYFVANDENNNERIWSYDGTNSKPSGRTLPGALQITDDLDGFGCKLYGYGNSILSAVKQKDIGNSDGIDFDFPFDCTVRVIVDKGNLLVPAYGRRQPSKSDKMDVKNAQELSIFLKSILYVPPQDWAQSYDGSALTTNWVIEIILNDVNHTVQVPLIIPPTKFIPRLLTTLTGETILTKEDTIRKIPSISVQMCNAILDDPDMYDCIPSDAINAFNNILLELNASLQHSTFHVGYSGCLVSFRGYQPDYVDIYTSLDSGRPWKTATMVGSLVCLNQIMSDQMDFYGDGDYTGKDTLNISIRSAAPRVSDREERVLIRNIEQWTDQKSFTILIEPVNDAPYLLASQHYECDEDVPFLFPDLKVVDPDGLWTPIQLDIAAEYGSFVITVQQPNVKILSQAEWADLRMIGPVDDINLALSKMAYISKPNWNSLQLATNENFFSLATTFDDVSFELHDFKKFNHTTIRNVKIFVNPVQDTVYIFAPDIKHRETRSSHFYELDQVEDLTTAMRNVEFKIADTTNMITLKVELNVEKGVLFMPDLSLNEVSFNDGTENNERIIHFEGSPQAVNTAIQTLAYRPDTTLLEYKDVLILKVQSYDRLSMQFSPNSYLQVPLVTRKQNFVPQWELPKPDFILGSLLVWHLGESKSVLIRNASFTEKNDIGVDRSSSREMQLALEAENGYFHLSRLHDVEPSTKILVRRQNENNEWRFLMIAAPLNVLNYILGEILFYLDQNRDVSRSMDVMLRLTINEEGLDGSKVSSTQLHFIPSNRTKESALSIRAIEDIIEVEEDHVLPFNRTSHILLSFEDEGCCTQWPIQLEISCEHGEFLVAHSPGVSMSRKNDHTIYMEGYVEYMKTVLRNAVYVPHKDWYGADRIYFAILDGKQGSESNASIMVSVLPICDEPRFSHTEASRTEYVMKEDTEIALHLPLIVDPDPKESMTREISLNIVVTEKAGGIMATHLSDFFVNNSLEKTSKEAWLKDISIRGNALELNAVLNGLMYRPNPDSYNSFPGAGLVRPMDEIRFSLEVINDDGSECDDTDDSKHLTVFVQVDAVRDLPVLLSEEYARLPFHLGTKMMKNELDDREFCRFLASIPSTASAIEDESRNLIPFTIYDADISDQESNRILLNITGFGVRVYRDSLKHNDNCSMASITAVPQTSDFDLWIAMVGPQNALNCMIASQLMFVSGPDYHGISYIIVQISDLSFSGSDQEVSSTYVLRVNIEAVDDIPKVQFPSYGTELAHFVVEFGSEKLLTGAPHPEHLSKTCRGMADSGLCASSAPSKAPISPSHVKWSLLRVRPLSANSTDRISPVTSFVSSEFSQCQFSIAALGLGIIFGGFDLLHGAEVWQSSGKSRETSMLKNLAPGNQSSSPSFLTYYAERNLVLFAAEGFDKSWMLKDEARDNCGGMRRSTINRRIAYVVAYEERMKNDQEYDCPPGYTWMSTEQARFHLSSPGQAAYSQPEHLTYYDQCGWNGYEWKGILRRQFLFSDSKFTGAYKDARSPDASLPDTGNLVNLFAGLVCWETADRTGSTGIELWATDGSEEGTRRVRDINPGPPSSSPSDLYEFEGRMFFQATTASSGTELWTTQGTLESTFLLVDLVPGTRSSYPRFLTGMHSKLFFSATTFATGREPWSTMSIINSRMGQGDHNEMGAGILYDICAGPGSSNPQNFVVLKQNQLLFQADDCVHGPELWISDGTAMGTHLLADIFPGSEGSHPSYLTTFGEKNIYFQANDGVHGSELWVTDGTPEGTRLLHDIVSGYTGSYPSLLVPYKSSEGSLLIFTTRGADQTQQLWQTDGSQSGTSRVWQDSQQLLPLHISMPDFDSTQVITLNHESELYLFGRETQESSVVLGEVQNTRSYRPSIFDESRSLTLWDVDSCQNSSMEYRLRLNCSEGELILSKNSECILPRIVKGVSTSTAVVGSHIELHGVLDSLNCATARIRYRTASNTEAVALISATLVKLDGQREGPLAEDHMYAHVLESNSPPQVSAKDSYEVRLGEWNSLNEIRIRDKDSGERSIYVKASIRYGRLWFHPQYLHNRRTSQITILNIVEWDQSKQSIELSGSIDNVNEFLATMRYGCIVREGCATILEDMLEVVVNDNILGGRQTALKNISLIQIK</sequence>
<evidence type="ECO:0000313" key="3">
    <source>
        <dbReference type="Proteomes" id="UP000053237"/>
    </source>
</evidence>
<organism evidence="2 3">
    <name type="scientific">Albugo candida</name>
    <dbReference type="NCBI Taxonomy" id="65357"/>
    <lineage>
        <taxon>Eukaryota</taxon>
        <taxon>Sar</taxon>
        <taxon>Stramenopiles</taxon>
        <taxon>Oomycota</taxon>
        <taxon>Peronosporomycetes</taxon>
        <taxon>Albuginales</taxon>
        <taxon>Albuginaceae</taxon>
        <taxon>Albugo</taxon>
    </lineage>
</organism>
<gene>
    <name evidence="2" type="ORF">BN9_000070</name>
</gene>
<comment type="caution">
    <text evidence="2">The sequence shown here is derived from an EMBL/GenBank/DDBJ whole genome shotgun (WGS) entry which is preliminary data.</text>
</comment>
<feature type="signal peptide" evidence="1">
    <location>
        <begin position="1"/>
        <end position="22"/>
    </location>
</feature>
<accession>A0A024FYT5</accession>
<dbReference type="InParanoid" id="A0A024FYT5"/>
<evidence type="ECO:0000313" key="2">
    <source>
        <dbReference type="EMBL" id="CCI39224.1"/>
    </source>
</evidence>
<proteinExistence type="predicted"/>
<dbReference type="InterPro" id="IPR030916">
    <property type="entry name" value="ELWxxDGT_rpt"/>
</dbReference>
<dbReference type="Proteomes" id="UP000053237">
    <property type="component" value="Unassembled WGS sequence"/>
</dbReference>
<keyword evidence="3" id="KW-1185">Reference proteome</keyword>
<evidence type="ECO:0008006" key="4">
    <source>
        <dbReference type="Google" id="ProtNLM"/>
    </source>
</evidence>
<feature type="chain" id="PRO_5001532018" description="EGF-like domain-containing protein" evidence="1">
    <location>
        <begin position="23"/>
        <end position="6261"/>
    </location>
</feature>
<keyword evidence="1" id="KW-0732">Signal</keyword>
<reference evidence="2 3" key="1">
    <citation type="submission" date="2012-05" db="EMBL/GenBank/DDBJ databases">
        <title>Recombination and specialization in a pathogen metapopulation.</title>
        <authorList>
            <person name="Gardiner A."/>
            <person name="Kemen E."/>
            <person name="Schultz-Larsen T."/>
            <person name="MacLean D."/>
            <person name="Van Oosterhout C."/>
            <person name="Jones J.D.G."/>
        </authorList>
    </citation>
    <scope>NUCLEOTIDE SEQUENCE [LARGE SCALE GENOMIC DNA]</scope>
    <source>
        <strain evidence="2 3">Ac Nc2</strain>
    </source>
</reference>